<dbReference type="Pfam" id="PF01263">
    <property type="entry name" value="Aldose_epim"/>
    <property type="match status" value="1"/>
</dbReference>
<comment type="function">
    <text evidence="8">Mutarotase that catalyzes the interconversion of beta-D-galactose and alpha-D-galactose during galactose metabolism. Beta-D-galactose is metabolized in the liver into glucose 1-phosphate, the primary metabolic fuel, by the action of four enzymes that constitute the Leloir pathway: GALM, GALK1 (galactokinase), GALT (galactose-1-phosphate uridylyltransferase) and GALE (UDP-galactose-4'-epimerase). Involved in the maintenance of the equilibrium between the beta- and alpha-anomers of galactose, therefore ensuring a sufficient supply of the alpha-anomer for GALK1. Also active on D-glucose although shows a preference for galactose over glucose.</text>
</comment>
<feature type="region of interest" description="Disordered" evidence="9">
    <location>
        <begin position="1469"/>
        <end position="1490"/>
    </location>
</feature>
<dbReference type="PROSITE" id="PS00545">
    <property type="entry name" value="ALDOSE_1_EPIMERASE"/>
    <property type="match status" value="1"/>
</dbReference>
<comment type="similarity">
    <text evidence="3">Belongs to the aldose epimerase family.</text>
</comment>
<dbReference type="UniPathway" id="UPA00214"/>
<dbReference type="InterPro" id="IPR011013">
    <property type="entry name" value="Gal_mutarotase_sf_dom"/>
</dbReference>
<evidence type="ECO:0000256" key="1">
    <source>
        <dbReference type="ARBA" id="ARBA00001712"/>
    </source>
</evidence>
<dbReference type="GO" id="GO:0033499">
    <property type="term" value="P:galactose catabolic process via UDP-galactose, Leloir pathway"/>
    <property type="evidence" value="ECO:0007669"/>
    <property type="project" value="TreeGrafter"/>
</dbReference>
<evidence type="ECO:0000256" key="5">
    <source>
        <dbReference type="ARBA" id="ARBA00023235"/>
    </source>
</evidence>
<keyword evidence="5" id="KW-0413">Isomerase</keyword>
<accession>A0A1I8I832</accession>
<proteinExistence type="inferred from homology"/>
<dbReference type="InterPro" id="IPR047215">
    <property type="entry name" value="Galactose_mutarotase-like"/>
</dbReference>
<feature type="region of interest" description="Disordered" evidence="9">
    <location>
        <begin position="1575"/>
        <end position="1594"/>
    </location>
</feature>
<protein>
    <recommendedName>
        <fullName evidence="4">Galactose mutarotase</fullName>
    </recommendedName>
    <alternativeName>
        <fullName evidence="7">Aldose 1-epimerase</fullName>
    </alternativeName>
</protein>
<dbReference type="InterPro" id="IPR018052">
    <property type="entry name" value="Ald1_epimerase_CS"/>
</dbReference>
<evidence type="ECO:0000313" key="10">
    <source>
        <dbReference type="Proteomes" id="UP000095280"/>
    </source>
</evidence>
<dbReference type="SUPFAM" id="SSF74650">
    <property type="entry name" value="Galactose mutarotase-like"/>
    <property type="match status" value="1"/>
</dbReference>
<keyword evidence="10" id="KW-1185">Reference proteome</keyword>
<comment type="catalytic activity">
    <reaction evidence="1">
        <text>alpha-D-galactose = beta-D-galactose</text>
        <dbReference type="Rhea" id="RHEA:28675"/>
        <dbReference type="ChEBI" id="CHEBI:27667"/>
        <dbReference type="ChEBI" id="CHEBI:28061"/>
        <dbReference type="EC" id="5.1.3.3"/>
    </reaction>
    <physiologicalReaction direction="right-to-left" evidence="1">
        <dbReference type="Rhea" id="RHEA:28677"/>
    </physiologicalReaction>
</comment>
<dbReference type="GO" id="GO:0030246">
    <property type="term" value="F:carbohydrate binding"/>
    <property type="evidence" value="ECO:0007669"/>
    <property type="project" value="InterPro"/>
</dbReference>
<dbReference type="GO" id="GO:0004034">
    <property type="term" value="F:aldose 1-epimerase activity"/>
    <property type="evidence" value="ECO:0007669"/>
    <property type="project" value="UniProtKB-EC"/>
</dbReference>
<dbReference type="Proteomes" id="UP000095280">
    <property type="component" value="Unplaced"/>
</dbReference>
<feature type="region of interest" description="Disordered" evidence="9">
    <location>
        <begin position="940"/>
        <end position="960"/>
    </location>
</feature>
<feature type="region of interest" description="Disordered" evidence="9">
    <location>
        <begin position="1296"/>
        <end position="1337"/>
    </location>
</feature>
<evidence type="ECO:0000256" key="4">
    <source>
        <dbReference type="ARBA" id="ARBA00021023"/>
    </source>
</evidence>
<dbReference type="PANTHER" id="PTHR10091">
    <property type="entry name" value="ALDOSE-1-EPIMERASE"/>
    <property type="match status" value="1"/>
</dbReference>
<dbReference type="Gene3D" id="2.70.98.10">
    <property type="match status" value="1"/>
</dbReference>
<evidence type="ECO:0000256" key="6">
    <source>
        <dbReference type="ARBA" id="ARBA00023277"/>
    </source>
</evidence>
<dbReference type="GO" id="GO:0006006">
    <property type="term" value="P:glucose metabolic process"/>
    <property type="evidence" value="ECO:0007669"/>
    <property type="project" value="TreeGrafter"/>
</dbReference>
<evidence type="ECO:0000256" key="8">
    <source>
        <dbReference type="ARBA" id="ARBA00045743"/>
    </source>
</evidence>
<name>A0A1I8I832_9PLAT</name>
<dbReference type="PANTHER" id="PTHR10091:SF0">
    <property type="entry name" value="GALACTOSE MUTAROTASE"/>
    <property type="match status" value="1"/>
</dbReference>
<feature type="compositionally biased region" description="Low complexity" evidence="9">
    <location>
        <begin position="1314"/>
        <end position="1335"/>
    </location>
</feature>
<feature type="compositionally biased region" description="Polar residues" evidence="9">
    <location>
        <begin position="1296"/>
        <end position="1309"/>
    </location>
</feature>
<feature type="region of interest" description="Disordered" evidence="9">
    <location>
        <begin position="1516"/>
        <end position="1563"/>
    </location>
</feature>
<keyword evidence="6" id="KW-0119">Carbohydrate metabolism</keyword>
<comment type="pathway">
    <text evidence="2">Carbohydrate metabolism; galactose metabolism.</text>
</comment>
<organism evidence="10 11">
    <name type="scientific">Macrostomum lignano</name>
    <dbReference type="NCBI Taxonomy" id="282301"/>
    <lineage>
        <taxon>Eukaryota</taxon>
        <taxon>Metazoa</taxon>
        <taxon>Spiralia</taxon>
        <taxon>Lophotrochozoa</taxon>
        <taxon>Platyhelminthes</taxon>
        <taxon>Rhabditophora</taxon>
        <taxon>Macrostomorpha</taxon>
        <taxon>Macrostomida</taxon>
        <taxon>Macrostomidae</taxon>
        <taxon>Macrostomum</taxon>
    </lineage>
</organism>
<sequence>MKFCFTDGEDWIPGHVLQRLPSTCQSRDILSQEFKVVFDDFEGEYTYDLNKDYLAGELNLSPAVRSLAIQKLALSAGAADCLSAIAVVAGAACADALLLGDASFVADVANIDTGCIERRDKRLKSADSAVQLRVSHGVVAGLLRQRRSELPVVDALDADASLLSKRFHSNRLELGATRPANRSPAPAKLATKIAVTVRIPVSELFGRTSDGREVQKIVLRSPGGFEAHVLTYGAALQSLYCPSRNPCDPPTDVVLGYDTVQGYESCPCYFGFVVGRQPGRVKDAQFSLPGGDQPVSVTRNHGRHSLHGGERGLTRAVWNIDNLGEDSVTLSLLSKDGEDGYPGNLRVTVTYTVSNDNSLRLNYSAECDRPCPVSLTNHAYFNLSGHSSGDVSNHRVQLASSRLIELDAELLPTGRVLPVDGTPSDLRGAGRKLSDGINFDHIYVLDSASGQSVDDESAPAAGVAEELSSGRRLSCRTDQPVLVFYTGYYIDSVPGKGGCQYSRHAGLCFETQLYPDSLNHPEFPSSLLTPGSKYSQATVNRVRSAVHPKVTTMPSITDGSLTAKLAVHLLLLVLISMQCSCFHINEGETEKNLDVIGLDEGGVIRASDGLGNRLPNGQRTVKYNPISDYPTTEGETEKNLDVIGLDEGGVIRASDGLGNRLPNGQRTVKYNRKRFLYHSNGDCPVFRVGCFNSYDCYRQTGVYYYRCVVHGCTVRCFDMRPYMKSTNPDETWASLRRLHVRPHVEAADGAAVHHAAIVVVAGLPVAVVAVETLDTEHWTVAVRVVHEALSLGRVLTDWQAVAKTVLEAVVNADDASLVEFDTIRILFPLVSSAYASEGPSQGLGALLTSASASASTQQSMSSLSSPRLLLLLLQAVDHKAASHVYGTLDIVAARLVAVLLVPEQRGHLQDRAAQAAHHGTLAWRVPLPAGQRQHQRVVRAPPGQQAPVPEASSAGRVQRRPAGRVQLVGPEQGAPTDGLANVVSVELQAAAGLGGEEAGAPDRRHVHPHAGVALEVEWCESPKAVPAAPVLHQPANRRVRHSRLQRRRRWRRRRRLRRPNWRRRSSGADGVCRCPDGHLAEPGRRRRNQVGYGGGGGSGRRAGVSAGLKAARHGQLGFLSFGAKLEICSALLGSARLCSLCSLCSARLCSALLGSARLCSALLGSARLCSALLGSARLCSALLGSARLCSALLGSARLCSALLGSARLCSALLGSARLCSALLGSARLCSALLGSARLCSLCSALLGSARLCSALLCSALLGSARLCSAASPAETRATASARPAVRSCTLSASRSSWPSTAWNRRSTSAPKPLAASASVRRTASAASDPADGDTGVVEDDVGAAHVTKPGADSGASAAVPAQLRQLLSAQEVGGLHVLPLHQFAVAAAAAYWTPNFQWIGWRIAAAAAAGGSQQLVGLPDGHQRRGQRRALRVLLDHTVPLEAGEHGGSAHALRSGAVELRVRREQAGRIGDRLGGDTVAQNKDQQDDHERHQILRAEGDVEAENVHQPDIVGEQAEGVADSGRSEGVIGEHGTVASDPRSRTQQRNNSQREAEEEQADGQAVQLVPAVRDVRGEADAGQGRLQSKRFTKSQSVGRRKPLSKILEFYNFGSRVESGRVLRSINILM</sequence>
<dbReference type="SUPFAM" id="SSF141571">
    <property type="entry name" value="Pentapeptide repeat-like"/>
    <property type="match status" value="1"/>
</dbReference>
<reference evidence="11" key="1">
    <citation type="submission" date="2016-11" db="UniProtKB">
        <authorList>
            <consortium name="WormBaseParasite"/>
        </authorList>
    </citation>
    <scope>IDENTIFICATION</scope>
</reference>
<dbReference type="InterPro" id="IPR008183">
    <property type="entry name" value="Aldose_1/G6P_1-epimerase"/>
</dbReference>
<evidence type="ECO:0000256" key="3">
    <source>
        <dbReference type="ARBA" id="ARBA00006206"/>
    </source>
</evidence>
<dbReference type="WBParaSite" id="maker-uti_cns_0010538-snap-gene-0.3-mRNA-1">
    <property type="protein sequence ID" value="maker-uti_cns_0010538-snap-gene-0.3-mRNA-1"/>
    <property type="gene ID" value="maker-uti_cns_0010538-snap-gene-0.3"/>
</dbReference>
<evidence type="ECO:0000256" key="9">
    <source>
        <dbReference type="SAM" id="MobiDB-lite"/>
    </source>
</evidence>
<dbReference type="InterPro" id="IPR014718">
    <property type="entry name" value="GH-type_carb-bd"/>
</dbReference>
<dbReference type="CDD" id="cd09019">
    <property type="entry name" value="galactose_mutarotase_like"/>
    <property type="match status" value="1"/>
</dbReference>
<feature type="compositionally biased region" description="Basic residues" evidence="9">
    <location>
        <begin position="1584"/>
        <end position="1594"/>
    </location>
</feature>
<evidence type="ECO:0000313" key="11">
    <source>
        <dbReference type="WBParaSite" id="maker-uti_cns_0010538-snap-gene-0.3-mRNA-1"/>
    </source>
</evidence>
<evidence type="ECO:0000256" key="7">
    <source>
        <dbReference type="ARBA" id="ARBA00032729"/>
    </source>
</evidence>
<evidence type="ECO:0000256" key="2">
    <source>
        <dbReference type="ARBA" id="ARBA00004947"/>
    </source>
</evidence>